<dbReference type="Pfam" id="PF00135">
    <property type="entry name" value="COesterase"/>
    <property type="match status" value="2"/>
</dbReference>
<keyword evidence="1" id="KW-0325">Glycoprotein</keyword>
<evidence type="ECO:0000313" key="4">
    <source>
        <dbReference type="Proteomes" id="UP000094527"/>
    </source>
</evidence>
<accession>A0A1D2N5A5</accession>
<dbReference type="OrthoDB" id="19653at2759"/>
<dbReference type="PANTHER" id="PTHR11559">
    <property type="entry name" value="CARBOXYLESTERASE"/>
    <property type="match status" value="1"/>
</dbReference>
<dbReference type="Gene3D" id="3.40.50.1820">
    <property type="entry name" value="alpha/beta hydrolase"/>
    <property type="match status" value="1"/>
</dbReference>
<dbReference type="InterPro" id="IPR050309">
    <property type="entry name" value="Type-B_Carboxylest/Lipase"/>
</dbReference>
<evidence type="ECO:0000259" key="2">
    <source>
        <dbReference type="Pfam" id="PF00135"/>
    </source>
</evidence>
<gene>
    <name evidence="3" type="ORF">Ocin01_06215</name>
</gene>
<feature type="domain" description="Carboxylesterase type B" evidence="2">
    <location>
        <begin position="86"/>
        <end position="572"/>
    </location>
</feature>
<dbReference type="InterPro" id="IPR029058">
    <property type="entry name" value="AB_hydrolase_fold"/>
</dbReference>
<dbReference type="OMA" id="QMPWISD"/>
<dbReference type="InterPro" id="IPR002018">
    <property type="entry name" value="CarbesteraseB"/>
</dbReference>
<organism evidence="3 4">
    <name type="scientific">Orchesella cincta</name>
    <name type="common">Springtail</name>
    <name type="synonym">Podura cincta</name>
    <dbReference type="NCBI Taxonomy" id="48709"/>
    <lineage>
        <taxon>Eukaryota</taxon>
        <taxon>Metazoa</taxon>
        <taxon>Ecdysozoa</taxon>
        <taxon>Arthropoda</taxon>
        <taxon>Hexapoda</taxon>
        <taxon>Collembola</taxon>
        <taxon>Entomobryomorpha</taxon>
        <taxon>Entomobryoidea</taxon>
        <taxon>Orchesellidae</taxon>
        <taxon>Orchesellinae</taxon>
        <taxon>Orchesella</taxon>
    </lineage>
</organism>
<dbReference type="Proteomes" id="UP000094527">
    <property type="component" value="Unassembled WGS sequence"/>
</dbReference>
<dbReference type="SUPFAM" id="SSF53474">
    <property type="entry name" value="alpha/beta-Hydrolases"/>
    <property type="match status" value="1"/>
</dbReference>
<reference evidence="3 4" key="1">
    <citation type="journal article" date="2016" name="Genome Biol. Evol.">
        <title>Gene Family Evolution Reflects Adaptation to Soil Environmental Stressors in the Genome of the Collembolan Orchesella cincta.</title>
        <authorList>
            <person name="Faddeeva-Vakhrusheva A."/>
            <person name="Derks M.F."/>
            <person name="Anvar S.Y."/>
            <person name="Agamennone V."/>
            <person name="Suring W."/>
            <person name="Smit S."/>
            <person name="van Straalen N.M."/>
            <person name="Roelofs D."/>
        </authorList>
    </citation>
    <scope>NUCLEOTIDE SEQUENCE [LARGE SCALE GENOMIC DNA]</scope>
    <source>
        <tissue evidence="3">Mixed pool</tissue>
    </source>
</reference>
<feature type="domain" description="Carboxylesterase type B" evidence="2">
    <location>
        <begin position="33"/>
        <end position="85"/>
    </location>
</feature>
<protein>
    <submittedName>
        <fullName evidence="3">Venom carboxylesterase-6</fullName>
    </submittedName>
</protein>
<evidence type="ECO:0000313" key="3">
    <source>
        <dbReference type="EMBL" id="ODN00459.1"/>
    </source>
</evidence>
<dbReference type="AlphaFoldDB" id="A0A1D2N5A5"/>
<name>A0A1D2N5A5_ORCCI</name>
<proteinExistence type="predicted"/>
<evidence type="ECO:0000256" key="1">
    <source>
        <dbReference type="ARBA" id="ARBA00023180"/>
    </source>
</evidence>
<dbReference type="STRING" id="48709.A0A1D2N5A5"/>
<comment type="caution">
    <text evidence="3">The sequence shown here is derived from an EMBL/GenBank/DDBJ whole genome shotgun (WGS) entry which is preliminary data.</text>
</comment>
<dbReference type="EMBL" id="LJIJ01000206">
    <property type="protein sequence ID" value="ODN00459.1"/>
    <property type="molecule type" value="Genomic_DNA"/>
</dbReference>
<keyword evidence="4" id="KW-1185">Reference proteome</keyword>
<sequence length="580" mass="65971">MVALASEKRFFMGIMVLGIAYYYRSTYSQRLDGPVVNTKYGQLKGVRSQSRQGRPFYEFLGIPFARAPIKDLRFEPPVPPQPWEGDCLYLNVFSPKIPNLENDSGIPDAGYDDGKLLPVMVYIHGGLFINGGSDLWRPTYFMDEDVIIVSINYRLGALGFLSTGDGTIRGNMALKDQVIALRWIQNNIHFFGGDSSRCTIFGESAGGVSAHLHMLSPMSKGLFSRVLAQSGSAFHFWTINHEPRQQSLRFGKLLGCPTEDTKEMVKCLKNLEASAIVDIHREIMDPLRDHSTIFKPVIEVIDDEHTFISKHPRDIVASGNYSRVECILGINSDEGLITAAAVMANKTMTDLAQNEWNEFVRKLLVFQKNDDAAQKIRDFYFENKSDITTFDNLHSYAKMISDRGFFADIHHGAKLQAKSSPVYLYYYSYPGEWTVANLFMEVRGTLPRLMEAGWAILSSCNSWLHNWINKTLLGRTLPNYGASHSDELALLFQMPWISDVFEDSRDYTMSLDLVKLWVSFAKQMDGQHRMDLQFRNATWNLANFSNGTLIYLNIDAKPKMIEEPFTKRIEFWDSLHLIDA</sequence>